<evidence type="ECO:0000313" key="2">
    <source>
        <dbReference type="EMBL" id="MYN00998.1"/>
    </source>
</evidence>
<evidence type="ECO:0000313" key="3">
    <source>
        <dbReference type="Proteomes" id="UP000448575"/>
    </source>
</evidence>
<keyword evidence="1" id="KW-0812">Transmembrane</keyword>
<name>A0A6N9HBV2_9BURK</name>
<organism evidence="2 3">
    <name type="scientific">Pseudoduganella guangdongensis</name>
    <dbReference type="NCBI Taxonomy" id="2692179"/>
    <lineage>
        <taxon>Bacteria</taxon>
        <taxon>Pseudomonadati</taxon>
        <taxon>Pseudomonadota</taxon>
        <taxon>Betaproteobacteria</taxon>
        <taxon>Burkholderiales</taxon>
        <taxon>Oxalobacteraceae</taxon>
        <taxon>Telluria group</taxon>
        <taxon>Pseudoduganella</taxon>
    </lineage>
</organism>
<keyword evidence="1" id="KW-0472">Membrane</keyword>
<accession>A0A6N9HBV2</accession>
<dbReference type="Proteomes" id="UP000448575">
    <property type="component" value="Unassembled WGS sequence"/>
</dbReference>
<sequence length="111" mass="12566">MTMPIQFDTAQYIKRLVEAGIPRAHAEALADGLQIALSQPVAGDADLAIWRAEVQAMFTHFEVAMKDWVRDEIARSEAEMKAWIMAKLRPIYWLLGVVIVQQTIILAKLFL</sequence>
<evidence type="ECO:0000256" key="1">
    <source>
        <dbReference type="SAM" id="Phobius"/>
    </source>
</evidence>
<proteinExistence type="predicted"/>
<dbReference type="RefSeq" id="WP_161024027.1">
    <property type="nucleotide sequence ID" value="NZ_WWCJ01000002.1"/>
</dbReference>
<feature type="transmembrane region" description="Helical" evidence="1">
    <location>
        <begin position="91"/>
        <end position="110"/>
    </location>
</feature>
<gene>
    <name evidence="2" type="ORF">GTP41_02695</name>
</gene>
<reference evidence="2 3" key="1">
    <citation type="submission" date="2019-12" db="EMBL/GenBank/DDBJ databases">
        <title>Novel species isolated from a subtropical stream in China.</title>
        <authorList>
            <person name="Lu H."/>
        </authorList>
    </citation>
    <scope>NUCLEOTIDE SEQUENCE [LARGE SCALE GENOMIC DNA]</scope>
    <source>
        <strain evidence="2 3">DS3</strain>
    </source>
</reference>
<evidence type="ECO:0008006" key="4">
    <source>
        <dbReference type="Google" id="ProtNLM"/>
    </source>
</evidence>
<keyword evidence="3" id="KW-1185">Reference proteome</keyword>
<keyword evidence="1" id="KW-1133">Transmembrane helix</keyword>
<dbReference type="AlphaFoldDB" id="A0A6N9HBV2"/>
<comment type="caution">
    <text evidence="2">The sequence shown here is derived from an EMBL/GenBank/DDBJ whole genome shotgun (WGS) entry which is preliminary data.</text>
</comment>
<protein>
    <recommendedName>
        <fullName evidence="4">DUF1640 domain-containing protein</fullName>
    </recommendedName>
</protein>
<dbReference type="EMBL" id="WWCJ01000002">
    <property type="protein sequence ID" value="MYN00998.1"/>
    <property type="molecule type" value="Genomic_DNA"/>
</dbReference>